<reference evidence="1" key="1">
    <citation type="submission" date="2022-06" db="EMBL/GenBank/DDBJ databases">
        <title>Ornithinimicrobium JY.X270.</title>
        <authorList>
            <person name="Huang Y."/>
        </authorList>
    </citation>
    <scope>NUCLEOTIDE SEQUENCE</scope>
    <source>
        <strain evidence="1">JY.X270</strain>
    </source>
</reference>
<organism evidence="1 2">
    <name type="scientific">Ornithinimicrobium cryptoxanthini</name>
    <dbReference type="NCBI Taxonomy" id="2934161"/>
    <lineage>
        <taxon>Bacteria</taxon>
        <taxon>Bacillati</taxon>
        <taxon>Actinomycetota</taxon>
        <taxon>Actinomycetes</taxon>
        <taxon>Micrococcales</taxon>
        <taxon>Ornithinimicrobiaceae</taxon>
        <taxon>Ornithinimicrobium</taxon>
    </lineage>
</organism>
<keyword evidence="2" id="KW-1185">Reference proteome</keyword>
<dbReference type="RefSeq" id="WP_252619933.1">
    <property type="nucleotide sequence ID" value="NZ_CP099490.1"/>
</dbReference>
<evidence type="ECO:0000313" key="2">
    <source>
        <dbReference type="Proteomes" id="UP001056535"/>
    </source>
</evidence>
<gene>
    <name evidence="1" type="ORF">NF557_12915</name>
</gene>
<protein>
    <submittedName>
        <fullName evidence="1">Uncharacterized protein</fullName>
    </submittedName>
</protein>
<sequence length="220" mass="23512">MTTEHLHPSGYPWAERVRVGMLRQDAFVEGELSDHLQERVPVVAVGSNAAPSVLVRKLGGLLETGLPVGSGIVDGLHIGHSAHVSARGYVAAAPARGDLTQPVTLCWFDAAQLAVLDATEPNYRRVRLPGGMPCRLVTADGAGGPLVQGAQVYESVHGVLGESGHPLPLQDQDSLLRWLAERLPTEFADVLAHDHLVDVDLREQVRRALVEADLVVTSGL</sequence>
<name>A0ABY4YH90_9MICO</name>
<accession>A0ABY4YH90</accession>
<dbReference type="Proteomes" id="UP001056535">
    <property type="component" value="Chromosome"/>
</dbReference>
<proteinExistence type="predicted"/>
<dbReference type="EMBL" id="CP099490">
    <property type="protein sequence ID" value="USQ75507.1"/>
    <property type="molecule type" value="Genomic_DNA"/>
</dbReference>
<evidence type="ECO:0000313" key="1">
    <source>
        <dbReference type="EMBL" id="USQ75507.1"/>
    </source>
</evidence>